<feature type="compositionally biased region" description="Basic residues" evidence="1">
    <location>
        <begin position="100"/>
        <end position="111"/>
    </location>
</feature>
<dbReference type="AlphaFoldDB" id="C8P9E3"/>
<comment type="caution">
    <text evidence="2">The sequence shown here is derived from an EMBL/GenBank/DDBJ whole genome shotgun (WGS) entry which is preliminary data.</text>
</comment>
<gene>
    <name evidence="2" type="ORF">HMPREF0494_1937</name>
</gene>
<evidence type="ECO:0000313" key="3">
    <source>
        <dbReference type="Proteomes" id="UP000003675"/>
    </source>
</evidence>
<proteinExistence type="predicted"/>
<dbReference type="STRING" id="525309.HMPREF0494_1937"/>
<dbReference type="Proteomes" id="UP000003675">
    <property type="component" value="Unassembled WGS sequence"/>
</dbReference>
<feature type="compositionally biased region" description="Basic and acidic residues" evidence="1">
    <location>
        <begin position="78"/>
        <end position="88"/>
    </location>
</feature>
<evidence type="ECO:0000256" key="1">
    <source>
        <dbReference type="SAM" id="MobiDB-lite"/>
    </source>
</evidence>
<feature type="region of interest" description="Disordered" evidence="1">
    <location>
        <begin position="78"/>
        <end position="118"/>
    </location>
</feature>
<dbReference type="EMBL" id="ACLL01000056">
    <property type="protein sequence ID" value="EEW52889.1"/>
    <property type="molecule type" value="Genomic_DNA"/>
</dbReference>
<name>C8P9E3_9LACO</name>
<dbReference type="eggNOG" id="ENOG5030A91">
    <property type="taxonomic scope" value="Bacteria"/>
</dbReference>
<reference evidence="2 3" key="1">
    <citation type="submission" date="2009-09" db="EMBL/GenBank/DDBJ databases">
        <authorList>
            <person name="Qin X."/>
            <person name="Bachman B."/>
            <person name="Battles P."/>
            <person name="Bell A."/>
            <person name="Bess C."/>
            <person name="Bickham C."/>
            <person name="Chaboub L."/>
            <person name="Chen D."/>
            <person name="Coyle M."/>
            <person name="Deiros D.R."/>
            <person name="Dinh H."/>
            <person name="Forbes L."/>
            <person name="Fowler G."/>
            <person name="Francisco L."/>
            <person name="Fu Q."/>
            <person name="Gubbala S."/>
            <person name="Hale W."/>
            <person name="Han Y."/>
            <person name="Hemphill L."/>
            <person name="Highlander S.K."/>
            <person name="Hirani K."/>
            <person name="Hogues M."/>
            <person name="Jackson L."/>
            <person name="Jakkamsetti A."/>
            <person name="Javaid M."/>
            <person name="Jiang H."/>
            <person name="Korchina V."/>
            <person name="Kovar C."/>
            <person name="Lara F."/>
            <person name="Lee S."/>
            <person name="Mata R."/>
            <person name="Mathew T."/>
            <person name="Moen C."/>
            <person name="Morales K."/>
            <person name="Munidasa M."/>
            <person name="Nazareth L."/>
            <person name="Ngo R."/>
            <person name="Nguyen L."/>
            <person name="Okwuonu G."/>
            <person name="Ongeri F."/>
            <person name="Patil S."/>
            <person name="Petrosino J."/>
            <person name="Pham C."/>
            <person name="Pham P."/>
            <person name="Pu L.-L."/>
            <person name="Puazo M."/>
            <person name="Raj R."/>
            <person name="Reid J."/>
            <person name="Rouhana J."/>
            <person name="Saada N."/>
            <person name="Shang Y."/>
            <person name="Simmons D."/>
            <person name="Thornton R."/>
            <person name="Warren J."/>
            <person name="Weissenberger G."/>
            <person name="Zhang J."/>
            <person name="Zhang L."/>
            <person name="Zhou C."/>
            <person name="Zhu D."/>
            <person name="Muzny D."/>
            <person name="Worley K."/>
            <person name="Gibbs R."/>
        </authorList>
    </citation>
    <scope>NUCLEOTIDE SEQUENCE [LARGE SCALE GENOMIC DNA]</scope>
    <source>
        <strain evidence="2 3">DSM 16041</strain>
    </source>
</reference>
<evidence type="ECO:0008006" key="4">
    <source>
        <dbReference type="Google" id="ProtNLM"/>
    </source>
</evidence>
<protein>
    <recommendedName>
        <fullName evidence="4">DUF2187 domain-containing protein</fullName>
    </recommendedName>
</protein>
<evidence type="ECO:0000313" key="2">
    <source>
        <dbReference type="EMBL" id="EEW52889.1"/>
    </source>
</evidence>
<organism evidence="2 3">
    <name type="scientific">Limosilactobacillus antri DSM 16041</name>
    <dbReference type="NCBI Taxonomy" id="525309"/>
    <lineage>
        <taxon>Bacteria</taxon>
        <taxon>Bacillati</taxon>
        <taxon>Bacillota</taxon>
        <taxon>Bacilli</taxon>
        <taxon>Lactobacillales</taxon>
        <taxon>Lactobacillaceae</taxon>
        <taxon>Limosilactobacillus</taxon>
    </lineage>
</organism>
<sequence length="118" mass="13178">MFPVIPLEIISEVKTMADFEIGDVVGCKKFGPMDHDFQGVVEKVYNNSVMVSINDFDPADKSGVNELNGRAVVRQDEVKMIKAVPREDNDGDDADESKDTKKKTAKRKKTTKKADKED</sequence>
<dbReference type="HOGENOM" id="CLU_162586_1_0_9"/>
<accession>C8P9E3</accession>